<accession>A0ABU0END2</accession>
<keyword evidence="2" id="KW-1185">Reference proteome</keyword>
<evidence type="ECO:0000313" key="1">
    <source>
        <dbReference type="EMBL" id="MDQ0376553.1"/>
    </source>
</evidence>
<evidence type="ECO:0000313" key="2">
    <source>
        <dbReference type="Proteomes" id="UP001229651"/>
    </source>
</evidence>
<dbReference type="EMBL" id="JAUSUT010000001">
    <property type="protein sequence ID" value="MDQ0376553.1"/>
    <property type="molecule type" value="Genomic_DNA"/>
</dbReference>
<reference evidence="1 2" key="1">
    <citation type="submission" date="2023-07" db="EMBL/GenBank/DDBJ databases">
        <title>Sequencing the genomes of 1000 actinobacteria strains.</title>
        <authorList>
            <person name="Klenk H.-P."/>
        </authorList>
    </citation>
    <scope>NUCLEOTIDE SEQUENCE [LARGE SCALE GENOMIC DNA]</scope>
    <source>
        <strain evidence="1 2">DSM 45805</strain>
    </source>
</reference>
<comment type="caution">
    <text evidence="1">The sequence shown here is derived from an EMBL/GenBank/DDBJ whole genome shotgun (WGS) entry which is preliminary data.</text>
</comment>
<organism evidence="1 2">
    <name type="scientific">Amycolatopsis thermophila</name>
    <dbReference type="NCBI Taxonomy" id="206084"/>
    <lineage>
        <taxon>Bacteria</taxon>
        <taxon>Bacillati</taxon>
        <taxon>Actinomycetota</taxon>
        <taxon>Actinomycetes</taxon>
        <taxon>Pseudonocardiales</taxon>
        <taxon>Pseudonocardiaceae</taxon>
        <taxon>Amycolatopsis</taxon>
    </lineage>
</organism>
<dbReference type="RefSeq" id="WP_306988460.1">
    <property type="nucleotide sequence ID" value="NZ_JAUSUT010000001.1"/>
</dbReference>
<protein>
    <submittedName>
        <fullName evidence="1">Uncharacterized protein</fullName>
    </submittedName>
</protein>
<sequence length="81" mass="8841">MPHRWIDDTAPHELHAAVTHAGPVTVRRAYFADGTGAVSMQHHCTGHVRGVRTPTHRAARELAEQFADRVASRLPEPADAA</sequence>
<gene>
    <name evidence="1" type="ORF">FB470_000547</name>
</gene>
<name>A0ABU0END2_9PSEU</name>
<proteinExistence type="predicted"/>
<dbReference type="Proteomes" id="UP001229651">
    <property type="component" value="Unassembled WGS sequence"/>
</dbReference>